<protein>
    <submittedName>
        <fullName evidence="3">Iron(III) transport system substrate-binding protein</fullName>
    </submittedName>
</protein>
<dbReference type="PANTHER" id="PTHR30006">
    <property type="entry name" value="THIAMINE-BINDING PERIPLASMIC PROTEIN-RELATED"/>
    <property type="match status" value="1"/>
</dbReference>
<organism evidence="3 4">
    <name type="scientific">Natribacillus halophilus</name>
    <dbReference type="NCBI Taxonomy" id="549003"/>
    <lineage>
        <taxon>Bacteria</taxon>
        <taxon>Bacillati</taxon>
        <taxon>Bacillota</taxon>
        <taxon>Bacilli</taxon>
        <taxon>Bacillales</taxon>
        <taxon>Bacillaceae</taxon>
        <taxon>Natribacillus</taxon>
    </lineage>
</organism>
<accession>A0A1G8QQN6</accession>
<dbReference type="PIRSF" id="PIRSF002825">
    <property type="entry name" value="CfbpA"/>
    <property type="match status" value="1"/>
</dbReference>
<dbReference type="PROSITE" id="PS51257">
    <property type="entry name" value="PROKAR_LIPOPROTEIN"/>
    <property type="match status" value="1"/>
</dbReference>
<evidence type="ECO:0000313" key="4">
    <source>
        <dbReference type="Proteomes" id="UP000198853"/>
    </source>
</evidence>
<dbReference type="RefSeq" id="WP_245723173.1">
    <property type="nucleotide sequence ID" value="NZ_FNEN01000013.1"/>
</dbReference>
<dbReference type="PANTHER" id="PTHR30006:SF2">
    <property type="entry name" value="ABC TRANSPORTER SUBSTRATE-BINDING PROTEIN"/>
    <property type="match status" value="1"/>
</dbReference>
<dbReference type="Gene3D" id="3.40.190.10">
    <property type="entry name" value="Periplasmic binding protein-like II"/>
    <property type="match status" value="2"/>
</dbReference>
<name>A0A1G8QQN6_9BACI</name>
<dbReference type="GO" id="GO:0015888">
    <property type="term" value="P:thiamine transport"/>
    <property type="evidence" value="ECO:0007669"/>
    <property type="project" value="TreeGrafter"/>
</dbReference>
<sequence>MKIKLMSILTGSAFALAACSDDDSVSIYTHNVEDEMNPMVSAMEEETGVNADFLNLSSEEGFSRAEAEFPEVGAEVHWGQLHSLALLAQEEDMLGSYESPEWEDVPDEFKDPEGEWYGWSYWYNELAVNTELVDELGLDTPTSWEDLIDPQYEGEIVMPDPSVSGTAYLFVSTMMQMLGEEEAWEYFEQLDQNVGQYVESADVPGQMAAQGEYAIGVTWDQAVNDFMEEGYPIEGVVPDEGVGYDLDVIFIYEGYEDNEEVQEIIDFVGSEEGMETAAEHRSMVTKPDVEGTAGDTEPNLIDYDALWAAENRQEIQDEWERRFNS</sequence>
<dbReference type="GO" id="GO:0030288">
    <property type="term" value="C:outer membrane-bounded periplasmic space"/>
    <property type="evidence" value="ECO:0007669"/>
    <property type="project" value="TreeGrafter"/>
</dbReference>
<dbReference type="Pfam" id="PF13343">
    <property type="entry name" value="SBP_bac_6"/>
    <property type="match status" value="1"/>
</dbReference>
<dbReference type="Proteomes" id="UP000198853">
    <property type="component" value="Unassembled WGS sequence"/>
</dbReference>
<dbReference type="GO" id="GO:0030975">
    <property type="term" value="F:thiamine binding"/>
    <property type="evidence" value="ECO:0007669"/>
    <property type="project" value="TreeGrafter"/>
</dbReference>
<proteinExistence type="predicted"/>
<dbReference type="InterPro" id="IPR026045">
    <property type="entry name" value="Ferric-bd"/>
</dbReference>
<dbReference type="AlphaFoldDB" id="A0A1G8QQN6"/>
<dbReference type="SUPFAM" id="SSF53850">
    <property type="entry name" value="Periplasmic binding protein-like II"/>
    <property type="match status" value="1"/>
</dbReference>
<dbReference type="GO" id="GO:0030976">
    <property type="term" value="F:thiamine pyrophosphate binding"/>
    <property type="evidence" value="ECO:0007669"/>
    <property type="project" value="TreeGrafter"/>
</dbReference>
<reference evidence="3 4" key="1">
    <citation type="submission" date="2016-10" db="EMBL/GenBank/DDBJ databases">
        <authorList>
            <person name="de Groot N.N."/>
        </authorList>
    </citation>
    <scope>NUCLEOTIDE SEQUENCE [LARGE SCALE GENOMIC DNA]</scope>
    <source>
        <strain evidence="3 4">DSM 21771</strain>
    </source>
</reference>
<evidence type="ECO:0000256" key="2">
    <source>
        <dbReference type="SAM" id="SignalP"/>
    </source>
</evidence>
<keyword evidence="4" id="KW-1185">Reference proteome</keyword>
<evidence type="ECO:0000256" key="1">
    <source>
        <dbReference type="ARBA" id="ARBA00022729"/>
    </source>
</evidence>
<dbReference type="EMBL" id="FNEN01000013">
    <property type="protein sequence ID" value="SDJ06968.1"/>
    <property type="molecule type" value="Genomic_DNA"/>
</dbReference>
<keyword evidence="1 2" id="KW-0732">Signal</keyword>
<evidence type="ECO:0000313" key="3">
    <source>
        <dbReference type="EMBL" id="SDJ06968.1"/>
    </source>
</evidence>
<gene>
    <name evidence="3" type="ORF">SAMN04488123_11352</name>
</gene>
<feature type="chain" id="PRO_5011586208" evidence="2">
    <location>
        <begin position="18"/>
        <end position="325"/>
    </location>
</feature>
<feature type="signal peptide" evidence="2">
    <location>
        <begin position="1"/>
        <end position="17"/>
    </location>
</feature>